<dbReference type="InterPro" id="IPR044922">
    <property type="entry name" value="DUF2063_N_sf"/>
</dbReference>
<reference evidence="2 3" key="1">
    <citation type="submission" date="2019-12" db="EMBL/GenBank/DDBJ databases">
        <title>Genomic-based taxomic classification of the family Erythrobacteraceae.</title>
        <authorList>
            <person name="Xu L."/>
        </authorList>
    </citation>
    <scope>NUCLEOTIDE SEQUENCE [LARGE SCALE GENOMIC DNA]</scope>
    <source>
        <strain evidence="2 3">KCTC 42453</strain>
    </source>
</reference>
<dbReference type="Proteomes" id="UP000431922">
    <property type="component" value="Unassembled WGS sequence"/>
</dbReference>
<evidence type="ECO:0000259" key="1">
    <source>
        <dbReference type="Pfam" id="PF09836"/>
    </source>
</evidence>
<dbReference type="RefSeq" id="WP_160754967.1">
    <property type="nucleotide sequence ID" value="NZ_WTYL01000001.1"/>
</dbReference>
<proteinExistence type="predicted"/>
<dbReference type="AlphaFoldDB" id="A0A845AZP6"/>
<evidence type="ECO:0000313" key="2">
    <source>
        <dbReference type="EMBL" id="MXP43354.1"/>
    </source>
</evidence>
<accession>A0A845AZP6</accession>
<comment type="caution">
    <text evidence="2">The sequence shown here is derived from an EMBL/GenBank/DDBJ whole genome shotgun (WGS) entry which is preliminary data.</text>
</comment>
<evidence type="ECO:0000313" key="3">
    <source>
        <dbReference type="Proteomes" id="UP000431922"/>
    </source>
</evidence>
<protein>
    <submittedName>
        <fullName evidence="2">DUF2063 domain-containing protein</fullName>
    </submittedName>
</protein>
<name>A0A845AZP6_9SPHN</name>
<gene>
    <name evidence="2" type="ORF">GRI65_02650</name>
</gene>
<feature type="domain" description="Putative DNA-binding" evidence="1">
    <location>
        <begin position="25"/>
        <end position="87"/>
    </location>
</feature>
<dbReference type="Gene3D" id="1.10.150.690">
    <property type="entry name" value="DUF2063"/>
    <property type="match status" value="1"/>
</dbReference>
<organism evidence="2 3">
    <name type="scientific">Allopontixanthobacter sediminis</name>
    <dbReference type="NCBI Taxonomy" id="1689985"/>
    <lineage>
        <taxon>Bacteria</taxon>
        <taxon>Pseudomonadati</taxon>
        <taxon>Pseudomonadota</taxon>
        <taxon>Alphaproteobacteria</taxon>
        <taxon>Sphingomonadales</taxon>
        <taxon>Erythrobacteraceae</taxon>
        <taxon>Allopontixanthobacter</taxon>
    </lineage>
</organism>
<dbReference type="EMBL" id="WTYL01000001">
    <property type="protein sequence ID" value="MXP43354.1"/>
    <property type="molecule type" value="Genomic_DNA"/>
</dbReference>
<dbReference type="OrthoDB" id="343356at2"/>
<sequence length="236" mass="25695">MTMLDKGPTYLEPGLFEGAPMRMLRGLKVHANTVSHARLVALEETFPKTRECLGHPEFNELCRDYIDYPGVTGFSLDQIGRKFAEFLDARLVADEIRDLVRVEWAWLESYHAAEAVPLELADLAGLSDAAVLDMEIVLHPSVRTIGFDAPPHEVLVSEAPGLANAAALMIVRPQEQVLMSPLDFAQLAATGYAAEPVRICNLLASLGELQDGTELLPTLISLIGTGAFIGLRGFQA</sequence>
<dbReference type="InterPro" id="IPR018640">
    <property type="entry name" value="DUF2063"/>
</dbReference>
<keyword evidence="3" id="KW-1185">Reference proteome</keyword>
<dbReference type="Pfam" id="PF09836">
    <property type="entry name" value="DUF2063"/>
    <property type="match status" value="1"/>
</dbReference>